<dbReference type="OrthoDB" id="3246730at2759"/>
<evidence type="ECO:0000313" key="1">
    <source>
        <dbReference type="EMBL" id="KAF9440096.1"/>
    </source>
</evidence>
<name>A0A9P5WY96_9AGAR</name>
<comment type="caution">
    <text evidence="1">The sequence shown here is derived from an EMBL/GenBank/DDBJ whole genome shotgun (WGS) entry which is preliminary data.</text>
</comment>
<proteinExistence type="predicted"/>
<gene>
    <name evidence="1" type="ORF">P691DRAFT_768275</name>
</gene>
<evidence type="ECO:0000313" key="2">
    <source>
        <dbReference type="Proteomes" id="UP000807342"/>
    </source>
</evidence>
<organism evidence="1 2">
    <name type="scientific">Macrolepiota fuliginosa MF-IS2</name>
    <dbReference type="NCBI Taxonomy" id="1400762"/>
    <lineage>
        <taxon>Eukaryota</taxon>
        <taxon>Fungi</taxon>
        <taxon>Dikarya</taxon>
        <taxon>Basidiomycota</taxon>
        <taxon>Agaricomycotina</taxon>
        <taxon>Agaricomycetes</taxon>
        <taxon>Agaricomycetidae</taxon>
        <taxon>Agaricales</taxon>
        <taxon>Agaricineae</taxon>
        <taxon>Agaricaceae</taxon>
        <taxon>Macrolepiota</taxon>
    </lineage>
</organism>
<sequence>MDATETSQNLSQFLVNNYKQALNTLAGRDDLLQRMKIHGIEGPWVFEEWLEEERTYLQGLSQELELDILKMKYYQWLMNLADCKQQAQELSRSWLMNAGIPAGPQDSIMSLDSSQKSTALSLLSQNTRLNLVLSQGKSAEAAALDLEQQLNITVHWTPSRPEW</sequence>
<dbReference type="Proteomes" id="UP000807342">
    <property type="component" value="Unassembled WGS sequence"/>
</dbReference>
<dbReference type="EMBL" id="MU152863">
    <property type="protein sequence ID" value="KAF9440096.1"/>
    <property type="molecule type" value="Genomic_DNA"/>
</dbReference>
<accession>A0A9P5WY96</accession>
<protein>
    <submittedName>
        <fullName evidence="1">Uncharacterized protein</fullName>
    </submittedName>
</protein>
<dbReference type="AlphaFoldDB" id="A0A9P5WY96"/>
<keyword evidence="2" id="KW-1185">Reference proteome</keyword>
<reference evidence="1" key="1">
    <citation type="submission" date="2020-11" db="EMBL/GenBank/DDBJ databases">
        <authorList>
            <consortium name="DOE Joint Genome Institute"/>
            <person name="Ahrendt S."/>
            <person name="Riley R."/>
            <person name="Andreopoulos W."/>
            <person name="Labutti K."/>
            <person name="Pangilinan J."/>
            <person name="Ruiz-Duenas F.J."/>
            <person name="Barrasa J.M."/>
            <person name="Sanchez-Garcia M."/>
            <person name="Camarero S."/>
            <person name="Miyauchi S."/>
            <person name="Serrano A."/>
            <person name="Linde D."/>
            <person name="Babiker R."/>
            <person name="Drula E."/>
            <person name="Ayuso-Fernandez I."/>
            <person name="Pacheco R."/>
            <person name="Padilla G."/>
            <person name="Ferreira P."/>
            <person name="Barriuso J."/>
            <person name="Kellner H."/>
            <person name="Castanera R."/>
            <person name="Alfaro M."/>
            <person name="Ramirez L."/>
            <person name="Pisabarro A.G."/>
            <person name="Kuo A."/>
            <person name="Tritt A."/>
            <person name="Lipzen A."/>
            <person name="He G."/>
            <person name="Yan M."/>
            <person name="Ng V."/>
            <person name="Cullen D."/>
            <person name="Martin F."/>
            <person name="Rosso M.-N."/>
            <person name="Henrissat B."/>
            <person name="Hibbett D."/>
            <person name="Martinez A.T."/>
            <person name="Grigoriev I.V."/>
        </authorList>
    </citation>
    <scope>NUCLEOTIDE SEQUENCE</scope>
    <source>
        <strain evidence="1">MF-IS2</strain>
    </source>
</reference>